<gene>
    <name evidence="5" type="ORF">Bcoa_1668</name>
</gene>
<dbReference type="InterPro" id="IPR052379">
    <property type="entry name" value="Type_VII_TA_RNase"/>
</dbReference>
<evidence type="ECO:0000313" key="5">
    <source>
        <dbReference type="EMBL" id="AEP00863.1"/>
    </source>
</evidence>
<dbReference type="NCBIfam" id="NF047751">
    <property type="entry name" value="HepT_toxin"/>
    <property type="match status" value="1"/>
</dbReference>
<dbReference type="HOGENOM" id="CLU_142825_1_1_9"/>
<comment type="similarity">
    <text evidence="4">Belongs to the HepT RNase toxin family.</text>
</comment>
<dbReference type="EMBL" id="CP003056">
    <property type="protein sequence ID" value="AEP00863.1"/>
    <property type="molecule type" value="Genomic_DNA"/>
</dbReference>
<dbReference type="GO" id="GO:0016787">
    <property type="term" value="F:hydrolase activity"/>
    <property type="evidence" value="ECO:0007669"/>
    <property type="project" value="UniProtKB-KW"/>
</dbReference>
<keyword evidence="2" id="KW-0540">Nuclease</keyword>
<dbReference type="eggNOG" id="COG2445">
    <property type="taxonomic scope" value="Bacteria"/>
</dbReference>
<dbReference type="GO" id="GO:0004540">
    <property type="term" value="F:RNA nuclease activity"/>
    <property type="evidence" value="ECO:0007669"/>
    <property type="project" value="InterPro"/>
</dbReference>
<dbReference type="Gene3D" id="1.20.120.580">
    <property type="entry name" value="bsu32300-like"/>
    <property type="match status" value="1"/>
</dbReference>
<evidence type="ECO:0000256" key="2">
    <source>
        <dbReference type="ARBA" id="ARBA00022722"/>
    </source>
</evidence>
<organism evidence="5 6">
    <name type="scientific">Heyndrickxia coagulans 36D1</name>
    <dbReference type="NCBI Taxonomy" id="345219"/>
    <lineage>
        <taxon>Bacteria</taxon>
        <taxon>Bacillati</taxon>
        <taxon>Bacillota</taxon>
        <taxon>Bacilli</taxon>
        <taxon>Bacillales</taxon>
        <taxon>Bacillaceae</taxon>
        <taxon>Heyndrickxia</taxon>
    </lineage>
</organism>
<evidence type="ECO:0000256" key="3">
    <source>
        <dbReference type="ARBA" id="ARBA00022801"/>
    </source>
</evidence>
<evidence type="ECO:0008006" key="7">
    <source>
        <dbReference type="Google" id="ProtNLM"/>
    </source>
</evidence>
<proteinExistence type="inferred from homology"/>
<dbReference type="Pfam" id="PF01934">
    <property type="entry name" value="HepT-like"/>
    <property type="match status" value="1"/>
</dbReference>
<evidence type="ECO:0000256" key="4">
    <source>
        <dbReference type="ARBA" id="ARBA00024207"/>
    </source>
</evidence>
<dbReference type="PANTHER" id="PTHR33397">
    <property type="entry name" value="UPF0331 PROTEIN YUTE"/>
    <property type="match status" value="1"/>
</dbReference>
<keyword evidence="3" id="KW-0378">Hydrolase</keyword>
<keyword evidence="1" id="KW-1277">Toxin-antitoxin system</keyword>
<dbReference type="GO" id="GO:0110001">
    <property type="term" value="C:toxin-antitoxin complex"/>
    <property type="evidence" value="ECO:0007669"/>
    <property type="project" value="InterPro"/>
</dbReference>
<sequence length="86" mass="9474">MVLNKISTIERCLKRVREVYSGSPASLEDFTKQDSIILNIQRACEASIDLAMHIAAKEQLGLPQTGREAFDLLKANGVINEETAAK</sequence>
<evidence type="ECO:0000256" key="1">
    <source>
        <dbReference type="ARBA" id="ARBA00022649"/>
    </source>
</evidence>
<protein>
    <recommendedName>
        <fullName evidence="7">DUF86 domain-containing protein</fullName>
    </recommendedName>
</protein>
<dbReference type="InterPro" id="IPR008201">
    <property type="entry name" value="HepT-like"/>
</dbReference>
<dbReference type="AlphaFoldDB" id="G2TJA0"/>
<dbReference type="KEGG" id="bag:Bcoa_1668"/>
<evidence type="ECO:0000313" key="6">
    <source>
        <dbReference type="Proteomes" id="UP000009283"/>
    </source>
</evidence>
<accession>G2TJA0</accession>
<dbReference type="PANTHER" id="PTHR33397:SF3">
    <property type="entry name" value="MRNA NUCLEASE HEPT"/>
    <property type="match status" value="1"/>
</dbReference>
<dbReference type="Proteomes" id="UP000009283">
    <property type="component" value="Chromosome"/>
</dbReference>
<reference evidence="5 6" key="1">
    <citation type="journal article" date="2011" name="Stand. Genomic Sci.">
        <title>Complete Genome Sequence of a thermotolerant sporogenic lactic acid bacterium, Bacillus coagulans strain 36D1.</title>
        <authorList>
            <person name="Rhee M.S."/>
            <person name="Moritz B.E."/>
            <person name="Xie G."/>
            <person name="Glavina Del Rio T."/>
            <person name="Dalin E."/>
            <person name="Tice H."/>
            <person name="Bruce D."/>
            <person name="Goodwin L."/>
            <person name="Chertkov O."/>
            <person name="Brettin T."/>
            <person name="Han C."/>
            <person name="Detter C."/>
            <person name="Pitluck S."/>
            <person name="Land M.L."/>
            <person name="Patel M."/>
            <person name="Ou M."/>
            <person name="Harbrucker R."/>
            <person name="Ingram L.O."/>
            <person name="Shanmugam K.T."/>
        </authorList>
    </citation>
    <scope>NUCLEOTIDE SEQUENCE [LARGE SCALE GENOMIC DNA]</scope>
    <source>
        <strain evidence="5 6">36D1</strain>
    </source>
</reference>
<name>G2TJA0_HEYCO</name>
<dbReference type="InterPro" id="IPR037038">
    <property type="entry name" value="HepT-like_sf"/>
</dbReference>